<organism evidence="2 3">
    <name type="scientific">Ramularia collo-cygni</name>
    <dbReference type="NCBI Taxonomy" id="112498"/>
    <lineage>
        <taxon>Eukaryota</taxon>
        <taxon>Fungi</taxon>
        <taxon>Dikarya</taxon>
        <taxon>Ascomycota</taxon>
        <taxon>Pezizomycotina</taxon>
        <taxon>Dothideomycetes</taxon>
        <taxon>Dothideomycetidae</taxon>
        <taxon>Mycosphaerellales</taxon>
        <taxon>Mycosphaerellaceae</taxon>
        <taxon>Ramularia</taxon>
    </lineage>
</organism>
<dbReference type="GeneID" id="35597485"/>
<protein>
    <submittedName>
        <fullName evidence="2">Uncharacterized protein</fullName>
    </submittedName>
</protein>
<name>A0A2D3UMF0_9PEZI</name>
<keyword evidence="1" id="KW-0812">Transmembrane</keyword>
<evidence type="ECO:0000313" key="2">
    <source>
        <dbReference type="EMBL" id="CZT16422.1"/>
    </source>
</evidence>
<gene>
    <name evidence="2" type="ORF">RCC_02265</name>
</gene>
<feature type="transmembrane region" description="Helical" evidence="1">
    <location>
        <begin position="49"/>
        <end position="70"/>
    </location>
</feature>
<dbReference type="RefSeq" id="XP_023623315.1">
    <property type="nucleotide sequence ID" value="XM_023767547.1"/>
</dbReference>
<evidence type="ECO:0000313" key="3">
    <source>
        <dbReference type="Proteomes" id="UP000225277"/>
    </source>
</evidence>
<keyword evidence="1" id="KW-1133">Transmembrane helix</keyword>
<feature type="transmembrane region" description="Helical" evidence="1">
    <location>
        <begin position="6"/>
        <end position="28"/>
    </location>
</feature>
<dbReference type="Proteomes" id="UP000225277">
    <property type="component" value="Unassembled WGS sequence"/>
</dbReference>
<dbReference type="AlphaFoldDB" id="A0A2D3UMF0"/>
<sequence>MAWTLLQLLAAGEMVLFAGLVISVFWNWASGLVRKAPATAIRGRANAGWSARTLVVACVVGLIFLEQGLLQLLPPETYSTSPRIFSPHEPSQISPSLAVDLVNILEYLKLDLKQPADFDARIEATTNAFVGDVQAAFTRHRTVVSTLAAFKTEALEYVVAAVDSKGKNAQPMVKLTAVDKRVAEVKKHAELCQAAVSKLADENTGSAIRVQRAVNDFRATIHAEQARRDAHGTGGSRSTLLQQQTSEGLANVMNVVGEAQDKLSSIGELYDGDQELCLVDAVPRAVAGWKEVVERAGTIKNKAELQDTMAKVRAW</sequence>
<reference evidence="2 3" key="1">
    <citation type="submission" date="2016-03" db="EMBL/GenBank/DDBJ databases">
        <authorList>
            <person name="Ploux O."/>
        </authorList>
    </citation>
    <scope>NUCLEOTIDE SEQUENCE [LARGE SCALE GENOMIC DNA]</scope>
    <source>
        <strain evidence="2 3">URUG2</strain>
    </source>
</reference>
<dbReference type="EMBL" id="FJUY01000002">
    <property type="protein sequence ID" value="CZT16422.1"/>
    <property type="molecule type" value="Genomic_DNA"/>
</dbReference>
<accession>A0A2D3UMF0</accession>
<keyword evidence="1" id="KW-0472">Membrane</keyword>
<evidence type="ECO:0000256" key="1">
    <source>
        <dbReference type="SAM" id="Phobius"/>
    </source>
</evidence>
<keyword evidence="3" id="KW-1185">Reference proteome</keyword>
<proteinExistence type="predicted"/>